<dbReference type="PANTHER" id="PTHR33925:SF2">
    <property type="entry name" value="PLASTID DIVISION PROTEIN CDP1, CHLOROPLASTIC"/>
    <property type="match status" value="1"/>
</dbReference>
<gene>
    <name evidence="5" type="ORF">PVL29_022954</name>
</gene>
<feature type="domain" description="Plastid division protein CDP1-like 2nd alpha solenoid" evidence="3">
    <location>
        <begin position="356"/>
        <end position="478"/>
    </location>
</feature>
<dbReference type="Pfam" id="PF23468">
    <property type="entry name" value="ARC6"/>
    <property type="match status" value="1"/>
</dbReference>
<sequence length="819" mass="90019">MSMASSSGCIVLVGTTSAVESSSAGVGGCSSPVVLQFDVALGGSNGGGLSRVCRVRSGRRWRSRAIRELHQQKNQIHGGPGNAAPTTVEIPVSCYQIVGVPDQAEKDEIVKSVMVLKNAEVEEGYTMETVMSRQDLLVDVRDKLLFEPEYAGNVKEKIPPKSALRIPWAWLPGALCLLQEVGEEKLVLDIGRRALQHPDAKPYIHDLILSMALAECAIAKIGFEKNKVSYGFEALARAQCLLRSKMSLGKMALLSQIEESLEELAPACTLELLGMPYIPENTERRRGAIAALCELLRQGLDVETSCQVQDWPCFLSQALNRLMVVEIIDLLPWDNLAVTRKNKKSLESQNQRVVIDFNCFYMVLIAHIALGFSRKQADLINKAKVICECLIAADGVDLKFEEAFCSFLLGQGDQAEAVERLRQLESGSNTAPRNSIPGKEIKDSSNANPSLELWLKEAVLGVFPDTRDCSPSLASFFGAEKRTPRNRQTKGALQTVPSVNHRPISTALASDRRDIEEPLSYKNSSRHLGSAVKQLAPADLQSPLILGKNSNESDINPPSVQLKRNLGAYHSKVWENWLTTRDVVGRGTLVTVLGCIALMTFKLSGLKFGRMRTTSRLASHKPIVETSSLARTTDPSLDCRSSITDKLKKLLVKVPKQLRNCSDAGNLQSSGLAANLSSSMAAVDRSPMPMQEAEMLVKQWQAAKAQALGPSHQIDSLSEVLDDSMLVQWQALADAARLKSCFWRFVLLQLSVIRADILSDSTGIEMAEIEALLEEAAELVDESQPKNPNYYSTYKVRYLLRRQDDGSWRFCEGDIQIPG</sequence>
<comment type="caution">
    <text evidence="5">The sequence shown here is derived from an EMBL/GenBank/DDBJ whole genome shotgun (WGS) entry which is preliminary data.</text>
</comment>
<evidence type="ECO:0000313" key="5">
    <source>
        <dbReference type="EMBL" id="KAJ9678218.1"/>
    </source>
</evidence>
<dbReference type="PANTHER" id="PTHR33925">
    <property type="entry name" value="PLASTID DIVISION PROTEIN CDP1, CHLOROPLASTIC-RELATED"/>
    <property type="match status" value="1"/>
</dbReference>
<name>A0AA39DAU3_VITRO</name>
<accession>A0AA39DAU3</accession>
<dbReference type="InterPro" id="IPR044685">
    <property type="entry name" value="CPD1-like"/>
</dbReference>
<dbReference type="EMBL" id="JARBHA010000017">
    <property type="protein sequence ID" value="KAJ9678218.1"/>
    <property type="molecule type" value="Genomic_DNA"/>
</dbReference>
<protein>
    <recommendedName>
        <fullName evidence="7">ARC6 IMS domain-containing protein</fullName>
    </recommendedName>
</protein>
<reference evidence="5 6" key="1">
    <citation type="journal article" date="2023" name="BMC Biotechnol.">
        <title>Vitis rotundifolia cv Carlos genome sequencing.</title>
        <authorList>
            <person name="Huff M."/>
            <person name="Hulse-Kemp A."/>
            <person name="Scheffler B."/>
            <person name="Youngblood R."/>
            <person name="Simpson S."/>
            <person name="Babiker E."/>
            <person name="Staton M."/>
        </authorList>
    </citation>
    <scope>NUCLEOTIDE SEQUENCE [LARGE SCALE GENOMIC DNA]</scope>
    <source>
        <tissue evidence="5">Leaf</tissue>
    </source>
</reference>
<evidence type="ECO:0000259" key="3">
    <source>
        <dbReference type="Pfam" id="PF23468"/>
    </source>
</evidence>
<dbReference type="GO" id="GO:0010020">
    <property type="term" value="P:chloroplast fission"/>
    <property type="evidence" value="ECO:0007669"/>
    <property type="project" value="TreeGrafter"/>
</dbReference>
<feature type="domain" description="Plastid division protein CDP1-like 1st alpha solenoid" evidence="4">
    <location>
        <begin position="165"/>
        <end position="312"/>
    </location>
</feature>
<evidence type="ECO:0000313" key="6">
    <source>
        <dbReference type="Proteomes" id="UP001168098"/>
    </source>
</evidence>
<dbReference type="InterPro" id="IPR025344">
    <property type="entry name" value="CDP1-like_IMS"/>
</dbReference>
<keyword evidence="6" id="KW-1185">Reference proteome</keyword>
<dbReference type="Pfam" id="PF25515">
    <property type="entry name" value="Arm_PDR"/>
    <property type="match status" value="1"/>
</dbReference>
<dbReference type="AlphaFoldDB" id="A0AA39DAU3"/>
<evidence type="ECO:0000259" key="4">
    <source>
        <dbReference type="Pfam" id="PF25515"/>
    </source>
</evidence>
<evidence type="ECO:0000256" key="1">
    <source>
        <dbReference type="SAM" id="MobiDB-lite"/>
    </source>
</evidence>
<dbReference type="Pfam" id="PF13355">
    <property type="entry name" value="ARC6-like_IMS"/>
    <property type="match status" value="1"/>
</dbReference>
<dbReference type="InterPro" id="IPR057137">
    <property type="entry name" value="CDP1-like_a_solenoid_2"/>
</dbReference>
<feature type="region of interest" description="Disordered" evidence="1">
    <location>
        <begin position="426"/>
        <end position="445"/>
    </location>
</feature>
<dbReference type="GO" id="GO:0009706">
    <property type="term" value="C:chloroplast inner membrane"/>
    <property type="evidence" value="ECO:0007669"/>
    <property type="project" value="TreeGrafter"/>
</dbReference>
<feature type="domain" description="Plastid division protein CDP1-like IMS" evidence="2">
    <location>
        <begin position="693"/>
        <end position="810"/>
    </location>
</feature>
<organism evidence="5 6">
    <name type="scientific">Vitis rotundifolia</name>
    <name type="common">Muscadine grape</name>
    <dbReference type="NCBI Taxonomy" id="103349"/>
    <lineage>
        <taxon>Eukaryota</taxon>
        <taxon>Viridiplantae</taxon>
        <taxon>Streptophyta</taxon>
        <taxon>Embryophyta</taxon>
        <taxon>Tracheophyta</taxon>
        <taxon>Spermatophyta</taxon>
        <taxon>Magnoliopsida</taxon>
        <taxon>eudicotyledons</taxon>
        <taxon>Gunneridae</taxon>
        <taxon>Pentapetalae</taxon>
        <taxon>rosids</taxon>
        <taxon>Vitales</taxon>
        <taxon>Vitaceae</taxon>
        <taxon>Viteae</taxon>
        <taxon>Vitis</taxon>
    </lineage>
</organism>
<evidence type="ECO:0008006" key="7">
    <source>
        <dbReference type="Google" id="ProtNLM"/>
    </source>
</evidence>
<dbReference type="InterPro" id="IPR058032">
    <property type="entry name" value="CDP1-like_a_solenoid_1"/>
</dbReference>
<dbReference type="Proteomes" id="UP001168098">
    <property type="component" value="Unassembled WGS sequence"/>
</dbReference>
<proteinExistence type="predicted"/>
<evidence type="ECO:0000259" key="2">
    <source>
        <dbReference type="Pfam" id="PF13355"/>
    </source>
</evidence>